<dbReference type="PROSITE" id="PS00683">
    <property type="entry name" value="RHODANESE_2"/>
    <property type="match status" value="1"/>
</dbReference>
<dbReference type="GO" id="GO:0005739">
    <property type="term" value="C:mitochondrion"/>
    <property type="evidence" value="ECO:0007669"/>
    <property type="project" value="UniProtKB-SubCell"/>
</dbReference>
<evidence type="ECO:0000313" key="7">
    <source>
        <dbReference type="EMBL" id="CAJ1076941.1"/>
    </source>
</evidence>
<comment type="subcellular location">
    <subcellularLocation>
        <location evidence="1">Mitochondrion</location>
    </subcellularLocation>
</comment>
<dbReference type="PANTHER" id="PTHR11364">
    <property type="entry name" value="THIOSULFATE SULFERTANSFERASE"/>
    <property type="match status" value="1"/>
</dbReference>
<dbReference type="PANTHER" id="PTHR11364:SF27">
    <property type="entry name" value="SULFURTRANSFERASE"/>
    <property type="match status" value="1"/>
</dbReference>
<evidence type="ECO:0000256" key="5">
    <source>
        <dbReference type="RuleBase" id="RU000507"/>
    </source>
</evidence>
<evidence type="ECO:0000313" key="8">
    <source>
        <dbReference type="Proteomes" id="UP001178508"/>
    </source>
</evidence>
<reference evidence="7" key="1">
    <citation type="submission" date="2023-08" db="EMBL/GenBank/DDBJ databases">
        <authorList>
            <person name="Alioto T."/>
            <person name="Alioto T."/>
            <person name="Gomez Garrido J."/>
        </authorList>
    </citation>
    <scope>NUCLEOTIDE SEQUENCE</scope>
</reference>
<dbReference type="InterPro" id="IPR001763">
    <property type="entry name" value="Rhodanese-like_dom"/>
</dbReference>
<dbReference type="FunFam" id="3.40.250.10:FF:000008">
    <property type="entry name" value="Sulfurtransferase"/>
    <property type="match status" value="1"/>
</dbReference>
<keyword evidence="8" id="KW-1185">Reference proteome</keyword>
<keyword evidence="3" id="KW-0677">Repeat</keyword>
<dbReference type="CDD" id="cd01448">
    <property type="entry name" value="TST_Repeat_1"/>
    <property type="match status" value="1"/>
</dbReference>
<dbReference type="FunFam" id="3.40.250.10:FF:000001">
    <property type="entry name" value="Sulfurtransferase"/>
    <property type="match status" value="1"/>
</dbReference>
<dbReference type="Pfam" id="PF00581">
    <property type="entry name" value="Rhodanese"/>
    <property type="match status" value="2"/>
</dbReference>
<gene>
    <name evidence="7" type="ORF">XNOV1_A013130</name>
</gene>
<dbReference type="InterPro" id="IPR001307">
    <property type="entry name" value="Thiosulphate_STrfase_CS"/>
</dbReference>
<evidence type="ECO:0000256" key="1">
    <source>
        <dbReference type="ARBA" id="ARBA00004173"/>
    </source>
</evidence>
<evidence type="ECO:0000259" key="6">
    <source>
        <dbReference type="PROSITE" id="PS50206"/>
    </source>
</evidence>
<proteinExistence type="predicted"/>
<dbReference type="PROSITE" id="PS50206">
    <property type="entry name" value="RHODANESE_3"/>
    <property type="match status" value="2"/>
</dbReference>
<evidence type="ECO:0000256" key="4">
    <source>
        <dbReference type="ARBA" id="ARBA00023128"/>
    </source>
</evidence>
<sequence length="307" mass="34099">MSSVTVLGGQTVMAAQTRALVSGQWLAEAIRNNLVGSKLRILDTSWYLPKTKRDPKAEFGQNHIPGSSFFDIDECSDRTSAFDHMLPTDSHFSRYVGHLGIGNDTHVIVYDTSDFGSYSAPRVWWMFRFFGHDLVSVLDGGFKNWLTDGHPVTSEFTKPEFRKFETTVGRSWVKSYEDMLENVKTKQVQVVDARSAGRFRGVEPEPRDDTLPGHFPGTINMPFPTFMDASGKELESDALSTLFKDAGVDLQKPIWATCGSGVTACHVVLAAHLLGHPGVCVYDGSWSEWFKRASPELIISEGEGKKV</sequence>
<dbReference type="InterPro" id="IPR036873">
    <property type="entry name" value="Rhodanese-like_dom_sf"/>
</dbReference>
<feature type="domain" description="Rhodanese" evidence="6">
    <location>
        <begin position="184"/>
        <end position="298"/>
    </location>
</feature>
<protein>
    <recommendedName>
        <fullName evidence="5">Sulfurtransferase</fullName>
    </recommendedName>
</protein>
<organism evidence="7 8">
    <name type="scientific">Xyrichtys novacula</name>
    <name type="common">Pearly razorfish</name>
    <name type="synonym">Hemipteronotus novacula</name>
    <dbReference type="NCBI Taxonomy" id="13765"/>
    <lineage>
        <taxon>Eukaryota</taxon>
        <taxon>Metazoa</taxon>
        <taxon>Chordata</taxon>
        <taxon>Craniata</taxon>
        <taxon>Vertebrata</taxon>
        <taxon>Euteleostomi</taxon>
        <taxon>Actinopterygii</taxon>
        <taxon>Neopterygii</taxon>
        <taxon>Teleostei</taxon>
        <taxon>Neoteleostei</taxon>
        <taxon>Acanthomorphata</taxon>
        <taxon>Eupercaria</taxon>
        <taxon>Labriformes</taxon>
        <taxon>Labridae</taxon>
        <taxon>Xyrichtys</taxon>
    </lineage>
</organism>
<name>A0AAV1GSU8_XYRNO</name>
<dbReference type="CDD" id="cd01449">
    <property type="entry name" value="TST_Repeat_2"/>
    <property type="match status" value="1"/>
</dbReference>
<dbReference type="Gene3D" id="3.40.250.10">
    <property type="entry name" value="Rhodanese-like domain"/>
    <property type="match status" value="2"/>
</dbReference>
<dbReference type="Proteomes" id="UP001178508">
    <property type="component" value="Chromosome 16"/>
</dbReference>
<accession>A0AAV1GSU8</accession>
<evidence type="ECO:0000256" key="2">
    <source>
        <dbReference type="ARBA" id="ARBA00022679"/>
    </source>
</evidence>
<feature type="domain" description="Rhodanese" evidence="6">
    <location>
        <begin position="35"/>
        <end position="154"/>
    </location>
</feature>
<dbReference type="InterPro" id="IPR045078">
    <property type="entry name" value="TST/MPST-like"/>
</dbReference>
<dbReference type="SMART" id="SM00450">
    <property type="entry name" value="RHOD"/>
    <property type="match status" value="2"/>
</dbReference>
<dbReference type="SUPFAM" id="SSF52821">
    <property type="entry name" value="Rhodanese/Cell cycle control phosphatase"/>
    <property type="match status" value="2"/>
</dbReference>
<evidence type="ECO:0000256" key="3">
    <source>
        <dbReference type="ARBA" id="ARBA00022737"/>
    </source>
</evidence>
<dbReference type="GO" id="GO:0004792">
    <property type="term" value="F:thiosulfate-cyanide sulfurtransferase activity"/>
    <property type="evidence" value="ECO:0007669"/>
    <property type="project" value="InterPro"/>
</dbReference>
<keyword evidence="2 5" id="KW-0808">Transferase</keyword>
<dbReference type="AlphaFoldDB" id="A0AAV1GSU8"/>
<keyword evidence="4" id="KW-0496">Mitochondrion</keyword>
<dbReference type="EMBL" id="OY660879">
    <property type="protein sequence ID" value="CAJ1076941.1"/>
    <property type="molecule type" value="Genomic_DNA"/>
</dbReference>